<dbReference type="RefSeq" id="WP_015177944.1">
    <property type="nucleotide sequence ID" value="NC_019729.1"/>
</dbReference>
<organism evidence="2 3">
    <name type="scientific">Phormidium nigroviride PCC 7112</name>
    <dbReference type="NCBI Taxonomy" id="179408"/>
    <lineage>
        <taxon>Bacteria</taxon>
        <taxon>Bacillati</taxon>
        <taxon>Cyanobacteriota</taxon>
        <taxon>Cyanophyceae</taxon>
        <taxon>Oscillatoriophycideae</taxon>
        <taxon>Oscillatoriales</taxon>
        <taxon>Oscillatoriaceae</taxon>
        <taxon>Phormidium</taxon>
    </lineage>
</organism>
<dbReference type="EMBL" id="CP003614">
    <property type="protein sequence ID" value="AFZ08702.1"/>
    <property type="molecule type" value="Genomic_DNA"/>
</dbReference>
<proteinExistence type="predicted"/>
<dbReference type="eggNOG" id="COG4634">
    <property type="taxonomic scope" value="Bacteria"/>
</dbReference>
<accession>K9VMK1</accession>
<evidence type="ECO:0000259" key="1">
    <source>
        <dbReference type="Pfam" id="PF18480"/>
    </source>
</evidence>
<evidence type="ECO:0000313" key="3">
    <source>
        <dbReference type="Proteomes" id="UP000010478"/>
    </source>
</evidence>
<sequence length="116" mass="13090">MRLLTDENFNGAILRGLVRRLPELDIVRVQDVGLIHTDDPDILEWAANEGRILLTHDVATITMYAYERVNQGLPMLGVIEVIATAPIGKIIDDLELFICCSQPDEYEGRILFIPFP</sequence>
<feature type="domain" description="DUF5615" evidence="1">
    <location>
        <begin position="1"/>
        <end position="57"/>
    </location>
</feature>
<gene>
    <name evidence="2" type="ORF">Osc7112_4394</name>
</gene>
<dbReference type="InterPro" id="IPR041049">
    <property type="entry name" value="DUF5615"/>
</dbReference>
<dbReference type="HOGENOM" id="CLU_166921_0_0_3"/>
<dbReference type="KEGG" id="oni:Osc7112_4394"/>
<evidence type="ECO:0000313" key="2">
    <source>
        <dbReference type="EMBL" id="AFZ08702.1"/>
    </source>
</evidence>
<keyword evidence="3" id="KW-1185">Reference proteome</keyword>
<dbReference type="AlphaFoldDB" id="K9VMK1"/>
<name>K9VMK1_9CYAN</name>
<reference evidence="2 3" key="1">
    <citation type="submission" date="2012-05" db="EMBL/GenBank/DDBJ databases">
        <title>Finished chromosome of genome of Oscillatoria sp. PCC 7112.</title>
        <authorList>
            <consortium name="US DOE Joint Genome Institute"/>
            <person name="Gugger M."/>
            <person name="Coursin T."/>
            <person name="Rippka R."/>
            <person name="Tandeau De Marsac N."/>
            <person name="Huntemann M."/>
            <person name="Wei C.-L."/>
            <person name="Han J."/>
            <person name="Detter J.C."/>
            <person name="Han C."/>
            <person name="Tapia R."/>
            <person name="Davenport K."/>
            <person name="Daligault H."/>
            <person name="Erkkila T."/>
            <person name="Gu W."/>
            <person name="Munk A.C.C."/>
            <person name="Teshima H."/>
            <person name="Xu Y."/>
            <person name="Chain P."/>
            <person name="Chen A."/>
            <person name="Krypides N."/>
            <person name="Mavromatis K."/>
            <person name="Markowitz V."/>
            <person name="Szeto E."/>
            <person name="Ivanova N."/>
            <person name="Mikhailova N."/>
            <person name="Ovchinnikova G."/>
            <person name="Pagani I."/>
            <person name="Pati A."/>
            <person name="Goodwin L."/>
            <person name="Peters L."/>
            <person name="Pitluck S."/>
            <person name="Woyke T."/>
            <person name="Kerfeld C."/>
        </authorList>
    </citation>
    <scope>NUCLEOTIDE SEQUENCE [LARGE SCALE GENOMIC DNA]</scope>
    <source>
        <strain evidence="2 3">PCC 7112</strain>
    </source>
</reference>
<dbReference type="Pfam" id="PF18480">
    <property type="entry name" value="DUF5615"/>
    <property type="match status" value="1"/>
</dbReference>
<dbReference type="OrthoDB" id="530832at2"/>
<dbReference type="Proteomes" id="UP000010478">
    <property type="component" value="Chromosome"/>
</dbReference>
<dbReference type="STRING" id="179408.Osc7112_4394"/>
<protein>
    <recommendedName>
        <fullName evidence="1">DUF5615 domain-containing protein</fullName>
    </recommendedName>
</protein>